<protein>
    <submittedName>
        <fullName evidence="3">Bacterial conjugation TrbI-like protein</fullName>
    </submittedName>
</protein>
<dbReference type="Pfam" id="PF03743">
    <property type="entry name" value="TrbI"/>
    <property type="match status" value="1"/>
</dbReference>
<dbReference type="Proteomes" id="UP000010471">
    <property type="component" value="Plasmid pMIC7113.01"/>
</dbReference>
<keyword evidence="4" id="KW-1185">Reference proteome</keyword>
<sequence length="677" mass="71656">MNQQDWNEYRINGKGHADTVFNSNEESVSQIIEGADEDWEWTDEKLASLVDFDDSPEIPLETIPESDLADSVLESNAISQAELFDDPIEGKTQPKFSTSPFPKAAAVGLVMLVLFGGGGLFLQSVTSSASRKAPAIANSPSPQPTPTIPPTPDTEVGNLKTQVALGSQAAQIQDLDRAKSPKTPQTSVSKVNKDANPSPSTQESSTKPGSSTPPPSYPPRPVVQRSSTPPPFYSPRPVVQREYAPPSRPVQPTQLARPTQPTQSTQPARKAVEEPSPSALPSQPKPTPDPMQQWVALSQIGSYGTNPVGEDASQIADSRTTSIPTQTEEPFVTTPRAIPVMSSTAGAVVTPTTVPLPVAAASKMQIPRDGSLDDKETVFGSSELPRGVSSQPADGDDTRMRGHGDAEMPGLRSPVLTANSPHQPLLPNATGNQIASTPTDQINPAEESSVLSGVPVRYLQVGEMASGELLTPVIWAGARASAGSASNSAASSAQEKFIVQLNEPLTDPQGSVMLPQGTQIVARIINVGESGLTQLEATQAIVDGQEYVLPPGAISIRGSDGQPLMADKWGKKGSAIASRDVTAFLFGSLSKVGEVLNQPDVQQSINSSSGGFSSSTTTSNRRPNLLGAILDGGFGPLTQQILQRNDKAIQEIMSRPNVWYVRAGEDVQVFVNRSFEM</sequence>
<dbReference type="HOGENOM" id="CLU_033522_0_0_3"/>
<feature type="transmembrane region" description="Helical" evidence="2">
    <location>
        <begin position="104"/>
        <end position="122"/>
    </location>
</feature>
<feature type="region of interest" description="Disordered" evidence="1">
    <location>
        <begin position="133"/>
        <end position="328"/>
    </location>
</feature>
<feature type="compositionally biased region" description="Polar residues" evidence="1">
    <location>
        <begin position="159"/>
        <end position="171"/>
    </location>
</feature>
<geneLocation type="plasmid" evidence="3 4">
    <name>pMIC7113.01</name>
</geneLocation>
<organism evidence="3 4">
    <name type="scientific">Allocoleopsis franciscana PCC 7113</name>
    <dbReference type="NCBI Taxonomy" id="1173027"/>
    <lineage>
        <taxon>Bacteria</taxon>
        <taxon>Bacillati</taxon>
        <taxon>Cyanobacteriota</taxon>
        <taxon>Cyanophyceae</taxon>
        <taxon>Coleofasciculales</taxon>
        <taxon>Coleofasciculaceae</taxon>
        <taxon>Allocoleopsis</taxon>
        <taxon>Allocoleopsis franciscana</taxon>
    </lineage>
</organism>
<gene>
    <name evidence="3" type="ORF">Mic7113_6397</name>
</gene>
<dbReference type="AlphaFoldDB" id="K9WQA5"/>
<proteinExistence type="predicted"/>
<evidence type="ECO:0000313" key="4">
    <source>
        <dbReference type="Proteomes" id="UP000010471"/>
    </source>
</evidence>
<feature type="compositionally biased region" description="Pro residues" evidence="1">
    <location>
        <begin position="211"/>
        <end position="221"/>
    </location>
</feature>
<feature type="compositionally biased region" description="Pro residues" evidence="1">
    <location>
        <begin position="141"/>
        <end position="152"/>
    </location>
</feature>
<keyword evidence="2" id="KW-0472">Membrane</keyword>
<reference evidence="3 4" key="1">
    <citation type="submission" date="2012-06" db="EMBL/GenBank/DDBJ databases">
        <title>Finished plasmid 1 of genome of Microcoleus sp. PCC 7113.</title>
        <authorList>
            <consortium name="US DOE Joint Genome Institute"/>
            <person name="Gugger M."/>
            <person name="Coursin T."/>
            <person name="Rippka R."/>
            <person name="Tandeau De Marsac N."/>
            <person name="Huntemann M."/>
            <person name="Wei C.-L."/>
            <person name="Han J."/>
            <person name="Detter J.C."/>
            <person name="Han C."/>
            <person name="Tapia R."/>
            <person name="Chen A."/>
            <person name="Kyrpides N."/>
            <person name="Mavromatis K."/>
            <person name="Markowitz V."/>
            <person name="Szeto E."/>
            <person name="Ivanova N."/>
            <person name="Pagani I."/>
            <person name="Pati A."/>
            <person name="Goodwin L."/>
            <person name="Nordberg H.P."/>
            <person name="Cantor M.N."/>
            <person name="Hua S.X."/>
            <person name="Woyke T."/>
            <person name="Kerfeld C.A."/>
        </authorList>
    </citation>
    <scope>NUCLEOTIDE SEQUENCE [LARGE SCALE GENOMIC DNA]</scope>
    <source>
        <strain evidence="3 4">PCC 7113</strain>
        <plasmid evidence="3 4">pMIC7113.01</plasmid>
    </source>
</reference>
<keyword evidence="3" id="KW-0614">Plasmid</keyword>
<feature type="compositionally biased region" description="Basic and acidic residues" evidence="1">
    <location>
        <begin position="396"/>
        <end position="406"/>
    </location>
</feature>
<evidence type="ECO:0000256" key="1">
    <source>
        <dbReference type="SAM" id="MobiDB-lite"/>
    </source>
</evidence>
<name>K9WQA5_9CYAN</name>
<feature type="region of interest" description="Disordered" evidence="1">
    <location>
        <begin position="378"/>
        <end position="448"/>
    </location>
</feature>
<accession>K9WQA5</accession>
<feature type="compositionally biased region" description="Polar residues" evidence="1">
    <location>
        <begin position="250"/>
        <end position="267"/>
    </location>
</feature>
<dbReference type="KEGG" id="mic:Mic7113_6397"/>
<dbReference type="OrthoDB" id="465746at2"/>
<feature type="compositionally biased region" description="Polar residues" evidence="1">
    <location>
        <begin position="429"/>
        <end position="442"/>
    </location>
</feature>
<dbReference type="InterPro" id="IPR005498">
    <property type="entry name" value="T4SS_VirB10/TraB/TrbI"/>
</dbReference>
<evidence type="ECO:0000313" key="3">
    <source>
        <dbReference type="EMBL" id="AFZ21979.1"/>
    </source>
</evidence>
<feature type="compositionally biased region" description="Polar residues" evidence="1">
    <location>
        <begin position="182"/>
        <end position="203"/>
    </location>
</feature>
<feature type="compositionally biased region" description="Polar residues" evidence="1">
    <location>
        <begin position="315"/>
        <end position="328"/>
    </location>
</feature>
<dbReference type="RefSeq" id="WP_015186106.1">
    <property type="nucleotide sequence ID" value="NC_019739.1"/>
</dbReference>
<keyword evidence="2" id="KW-0812">Transmembrane</keyword>
<dbReference type="EMBL" id="CP003631">
    <property type="protein sequence ID" value="AFZ21979.1"/>
    <property type="molecule type" value="Genomic_DNA"/>
</dbReference>
<feature type="compositionally biased region" description="Polar residues" evidence="1">
    <location>
        <begin position="295"/>
        <end position="305"/>
    </location>
</feature>
<keyword evidence="2" id="KW-1133">Transmembrane helix</keyword>
<evidence type="ECO:0000256" key="2">
    <source>
        <dbReference type="SAM" id="Phobius"/>
    </source>
</evidence>